<dbReference type="EMBL" id="FOIO01000002">
    <property type="protein sequence ID" value="SET18763.1"/>
    <property type="molecule type" value="Genomic_DNA"/>
</dbReference>
<protein>
    <submittedName>
        <fullName evidence="1">Rhamnosyltransferase</fullName>
    </submittedName>
</protein>
<dbReference type="Pfam" id="PF05045">
    <property type="entry name" value="RgpF"/>
    <property type="match status" value="1"/>
</dbReference>
<evidence type="ECO:0000313" key="2">
    <source>
        <dbReference type="Proteomes" id="UP000182121"/>
    </source>
</evidence>
<keyword evidence="1" id="KW-0808">Transferase</keyword>
<name>A0A1I0CIG5_9FIRM</name>
<accession>A0A1I0CIG5</accession>
<organism evidence="1 2">
    <name type="scientific">Enterocloster clostridioformis</name>
    <dbReference type="NCBI Taxonomy" id="1531"/>
    <lineage>
        <taxon>Bacteria</taxon>
        <taxon>Bacillati</taxon>
        <taxon>Bacillota</taxon>
        <taxon>Clostridia</taxon>
        <taxon>Lachnospirales</taxon>
        <taxon>Lachnospiraceae</taxon>
        <taxon>Enterocloster</taxon>
    </lineage>
</organism>
<dbReference type="Proteomes" id="UP000182121">
    <property type="component" value="Unassembled WGS sequence"/>
</dbReference>
<gene>
    <name evidence="1" type="ORF">SAMN05216521_100269</name>
</gene>
<comment type="caution">
    <text evidence="1">The sequence shown here is derived from an EMBL/GenBank/DDBJ whole genome shotgun (WGS) entry which is preliminary data.</text>
</comment>
<dbReference type="GO" id="GO:0016740">
    <property type="term" value="F:transferase activity"/>
    <property type="evidence" value="ECO:0007669"/>
    <property type="project" value="UniProtKB-KW"/>
</dbReference>
<dbReference type="RefSeq" id="WP_074661390.1">
    <property type="nucleotide sequence ID" value="NZ_FOIO01000002.1"/>
</dbReference>
<sequence>MNSVFMLSESIESNEPSKISCCIIVYMFYEDLLNQCYLYIEQIPEYIDVWLVTSNPKIALKVKKYISKTNKKNYKVLVKENRGRDMAALLVTCHDFIMEYEYLCFVHDKKSLQMGNSNDGCKFMDLIWKNLIGSAGLIENILRYLENNRNIGLLVPPIPYWGNYIGVFVNPWTCNYENVINLGNQLRLKKGVCYEKEYVTIGGAFWCRTDALRPLFEYKWKLEDFCQEPMATDGTISHAIERIFGFVALDNGYDVLEILNLDYAKLRLCDLQQRFINIVQDLQRDYLINNIDYMHEEREKTEELIAYCKNYKNIYIYGAGTYGKQCNDVLKRYGIKTSGFIVSNSLKRSSLYEGCQVWEFGEIMDQLNDSGIVIAVNKQYQKQILELIKQNSRIEVFCI</sequence>
<dbReference type="SUPFAM" id="SSF53335">
    <property type="entry name" value="S-adenosyl-L-methionine-dependent methyltransferases"/>
    <property type="match status" value="1"/>
</dbReference>
<evidence type="ECO:0000313" key="1">
    <source>
        <dbReference type="EMBL" id="SET18763.1"/>
    </source>
</evidence>
<proteinExistence type="predicted"/>
<dbReference type="AlphaFoldDB" id="A0A1I0CIG5"/>
<dbReference type="InterPro" id="IPR007739">
    <property type="entry name" value="RgpF"/>
</dbReference>
<reference evidence="1 2" key="1">
    <citation type="submission" date="2016-10" db="EMBL/GenBank/DDBJ databases">
        <authorList>
            <person name="Varghese N."/>
            <person name="Submissions S."/>
        </authorList>
    </citation>
    <scope>NUCLEOTIDE SEQUENCE [LARGE SCALE GENOMIC DNA]</scope>
    <source>
        <strain evidence="1 2">NLAE-zl-C196</strain>
    </source>
</reference>
<dbReference type="InterPro" id="IPR029063">
    <property type="entry name" value="SAM-dependent_MTases_sf"/>
</dbReference>